<keyword evidence="3" id="KW-1185">Reference proteome</keyword>
<evidence type="ECO:0000313" key="3">
    <source>
        <dbReference type="Proteomes" id="UP001501115"/>
    </source>
</evidence>
<dbReference type="Proteomes" id="UP001501115">
    <property type="component" value="Unassembled WGS sequence"/>
</dbReference>
<evidence type="ECO:0000256" key="1">
    <source>
        <dbReference type="SAM" id="MobiDB-lite"/>
    </source>
</evidence>
<protein>
    <recommendedName>
        <fullName evidence="4">Secreted protein</fullName>
    </recommendedName>
</protein>
<gene>
    <name evidence="2" type="ORF">GCM10023086_58420</name>
</gene>
<reference evidence="3" key="1">
    <citation type="journal article" date="2019" name="Int. J. Syst. Evol. Microbiol.">
        <title>The Global Catalogue of Microorganisms (GCM) 10K type strain sequencing project: providing services to taxonomists for standard genome sequencing and annotation.</title>
        <authorList>
            <consortium name="The Broad Institute Genomics Platform"/>
            <consortium name="The Broad Institute Genome Sequencing Center for Infectious Disease"/>
            <person name="Wu L."/>
            <person name="Ma J."/>
        </authorList>
    </citation>
    <scope>NUCLEOTIDE SEQUENCE [LARGE SCALE GENOMIC DNA]</scope>
    <source>
        <strain evidence="3">JCM 31290</strain>
    </source>
</reference>
<evidence type="ECO:0000313" key="2">
    <source>
        <dbReference type="EMBL" id="GAA4329337.1"/>
    </source>
</evidence>
<feature type="region of interest" description="Disordered" evidence="1">
    <location>
        <begin position="93"/>
        <end position="114"/>
    </location>
</feature>
<organism evidence="2 3">
    <name type="scientific">Streptomyces venetus</name>
    <dbReference type="NCBI Taxonomy" id="1701086"/>
    <lineage>
        <taxon>Bacteria</taxon>
        <taxon>Bacillati</taxon>
        <taxon>Actinomycetota</taxon>
        <taxon>Actinomycetes</taxon>
        <taxon>Kitasatosporales</taxon>
        <taxon>Streptomycetaceae</taxon>
        <taxon>Streptomyces</taxon>
    </lineage>
</organism>
<proteinExistence type="predicted"/>
<accession>A0ABP8GSI0</accession>
<sequence length="114" mass="12314">MVVLVLFWAVRRSQATRGAGDLRVAVVGNGHHRLAVQDHAGRQTHGGCGQIHAGAVTSRPARDCSQTLSPFRHSTVRWPSGSRPMALLSPYVRRQQSHRSFKGPDGQADASPAL</sequence>
<dbReference type="EMBL" id="BAABET010000010">
    <property type="protein sequence ID" value="GAA4329337.1"/>
    <property type="molecule type" value="Genomic_DNA"/>
</dbReference>
<evidence type="ECO:0008006" key="4">
    <source>
        <dbReference type="Google" id="ProtNLM"/>
    </source>
</evidence>
<name>A0ABP8GSI0_9ACTN</name>
<comment type="caution">
    <text evidence="2">The sequence shown here is derived from an EMBL/GenBank/DDBJ whole genome shotgun (WGS) entry which is preliminary data.</text>
</comment>